<dbReference type="InterPro" id="IPR015917">
    <property type="entry name" value="Pept_C14A"/>
</dbReference>
<dbReference type="PROSITE" id="PS01122">
    <property type="entry name" value="CASPASE_CYS"/>
    <property type="match status" value="1"/>
</dbReference>
<proteinExistence type="inferred from homology"/>
<dbReference type="SMART" id="SM00115">
    <property type="entry name" value="CASc"/>
    <property type="match status" value="1"/>
</dbReference>
<dbReference type="AlphaFoldDB" id="A0A8S3ZYH1"/>
<accession>A0A8S3ZYH1</accession>
<comment type="caution">
    <text evidence="6">The sequence shown here is derived from an EMBL/GenBank/DDBJ whole genome shotgun (WGS) entry which is preliminary data.</text>
</comment>
<sequence>SKFNPLLSYTEVSCPAFTSDEIDNIDLPDGCVNVKVDHCSEEFFHSNYKKSYPMQRLPRGYALIINVNEVVGKPARTGTNFDRDNLCNLLSQLHFNIIVYNDKDGLSAQEMVMKLKSFAKLEHHHQADACFICLLSHGEEEYIFGTDGKRIPLNEIFMLFDNTNCKGLLGKPKVFIIQACRG</sequence>
<keyword evidence="4" id="KW-0378">Hydrolase</keyword>
<dbReference type="GO" id="GO:0006508">
    <property type="term" value="P:proteolysis"/>
    <property type="evidence" value="ECO:0007669"/>
    <property type="project" value="UniProtKB-KW"/>
</dbReference>
<evidence type="ECO:0000259" key="5">
    <source>
        <dbReference type="PROSITE" id="PS50208"/>
    </source>
</evidence>
<protein>
    <recommendedName>
        <fullName evidence="5">Caspase family p20 domain-containing protein</fullName>
    </recommendedName>
</protein>
<feature type="non-terminal residue" evidence="6">
    <location>
        <position position="1"/>
    </location>
</feature>
<keyword evidence="3" id="KW-0053">Apoptosis</keyword>
<evidence type="ECO:0000256" key="4">
    <source>
        <dbReference type="ARBA" id="ARBA00022801"/>
    </source>
</evidence>
<evidence type="ECO:0000313" key="6">
    <source>
        <dbReference type="EMBL" id="CAG5133914.1"/>
    </source>
</evidence>
<dbReference type="PROSITE" id="PS50208">
    <property type="entry name" value="CASPASE_P20"/>
    <property type="match status" value="1"/>
</dbReference>
<dbReference type="InterPro" id="IPR011600">
    <property type="entry name" value="Pept_C14_caspase"/>
</dbReference>
<keyword evidence="2" id="KW-0645">Protease</keyword>
<name>A0A8S3ZYH1_9EUPU</name>
<evidence type="ECO:0000256" key="1">
    <source>
        <dbReference type="ARBA" id="ARBA00010134"/>
    </source>
</evidence>
<dbReference type="PANTHER" id="PTHR47901">
    <property type="entry name" value="CASPASE RECRUITMENT DOMAIN-CONTAINING PROTEIN 18"/>
    <property type="match status" value="1"/>
</dbReference>
<comment type="similarity">
    <text evidence="1">Belongs to the peptidase C14A family.</text>
</comment>
<feature type="domain" description="Caspase family p20" evidence="5">
    <location>
        <begin position="58"/>
        <end position="182"/>
    </location>
</feature>
<feature type="non-terminal residue" evidence="6">
    <location>
        <position position="182"/>
    </location>
</feature>
<reference evidence="6" key="1">
    <citation type="submission" date="2021-04" db="EMBL/GenBank/DDBJ databases">
        <authorList>
            <consortium name="Molecular Ecology Group"/>
        </authorList>
    </citation>
    <scope>NUCLEOTIDE SEQUENCE</scope>
</reference>
<dbReference type="InterPro" id="IPR033139">
    <property type="entry name" value="Caspase_cys_AS"/>
</dbReference>
<dbReference type="InterPro" id="IPR002398">
    <property type="entry name" value="Pept_C14"/>
</dbReference>
<dbReference type="InterPro" id="IPR029030">
    <property type="entry name" value="Caspase-like_dom_sf"/>
</dbReference>
<dbReference type="SUPFAM" id="SSF52129">
    <property type="entry name" value="Caspase-like"/>
    <property type="match status" value="1"/>
</dbReference>
<dbReference type="Gene3D" id="3.40.50.1460">
    <property type="match status" value="1"/>
</dbReference>
<dbReference type="InterPro" id="IPR001309">
    <property type="entry name" value="Pept_C14_p20"/>
</dbReference>
<dbReference type="PANTHER" id="PTHR47901:SF8">
    <property type="entry name" value="CASPASE-3"/>
    <property type="match status" value="1"/>
</dbReference>
<dbReference type="GO" id="GO:0006915">
    <property type="term" value="P:apoptotic process"/>
    <property type="evidence" value="ECO:0007669"/>
    <property type="project" value="UniProtKB-KW"/>
</dbReference>
<dbReference type="PRINTS" id="PR00376">
    <property type="entry name" value="IL1BCENZYME"/>
</dbReference>
<evidence type="ECO:0000256" key="3">
    <source>
        <dbReference type="ARBA" id="ARBA00022703"/>
    </source>
</evidence>
<dbReference type="Pfam" id="PF00656">
    <property type="entry name" value="Peptidase_C14"/>
    <property type="match status" value="1"/>
</dbReference>
<dbReference type="GO" id="GO:0004197">
    <property type="term" value="F:cysteine-type endopeptidase activity"/>
    <property type="evidence" value="ECO:0007669"/>
    <property type="project" value="InterPro"/>
</dbReference>
<keyword evidence="7" id="KW-1185">Reference proteome</keyword>
<organism evidence="6 7">
    <name type="scientific">Candidula unifasciata</name>
    <dbReference type="NCBI Taxonomy" id="100452"/>
    <lineage>
        <taxon>Eukaryota</taxon>
        <taxon>Metazoa</taxon>
        <taxon>Spiralia</taxon>
        <taxon>Lophotrochozoa</taxon>
        <taxon>Mollusca</taxon>
        <taxon>Gastropoda</taxon>
        <taxon>Heterobranchia</taxon>
        <taxon>Euthyneura</taxon>
        <taxon>Panpulmonata</taxon>
        <taxon>Eupulmonata</taxon>
        <taxon>Stylommatophora</taxon>
        <taxon>Helicina</taxon>
        <taxon>Helicoidea</taxon>
        <taxon>Geomitridae</taxon>
        <taxon>Candidula</taxon>
    </lineage>
</organism>
<evidence type="ECO:0000256" key="2">
    <source>
        <dbReference type="ARBA" id="ARBA00022670"/>
    </source>
</evidence>
<dbReference type="EMBL" id="CAJHNH020006601">
    <property type="protein sequence ID" value="CAG5133914.1"/>
    <property type="molecule type" value="Genomic_DNA"/>
</dbReference>
<dbReference type="OrthoDB" id="10004338at2759"/>
<gene>
    <name evidence="6" type="ORF">CUNI_LOCUS19472</name>
</gene>
<dbReference type="Proteomes" id="UP000678393">
    <property type="component" value="Unassembled WGS sequence"/>
</dbReference>
<evidence type="ECO:0000313" key="7">
    <source>
        <dbReference type="Proteomes" id="UP000678393"/>
    </source>
</evidence>